<comment type="caution">
    <text evidence="1">The sequence shown here is derived from an EMBL/GenBank/DDBJ whole genome shotgun (WGS) entry which is preliminary data.</text>
</comment>
<organism evidence="1 2">
    <name type="scientific">Clavelina lepadiformis</name>
    <name type="common">Light-bulb sea squirt</name>
    <name type="synonym">Ascidia lepadiformis</name>
    <dbReference type="NCBI Taxonomy" id="159417"/>
    <lineage>
        <taxon>Eukaryota</taxon>
        <taxon>Metazoa</taxon>
        <taxon>Chordata</taxon>
        <taxon>Tunicata</taxon>
        <taxon>Ascidiacea</taxon>
        <taxon>Aplousobranchia</taxon>
        <taxon>Clavelinidae</taxon>
        <taxon>Clavelina</taxon>
    </lineage>
</organism>
<gene>
    <name evidence="1" type="ORF">CVLEPA_LOCUS16179</name>
</gene>
<evidence type="ECO:0000313" key="2">
    <source>
        <dbReference type="Proteomes" id="UP001642483"/>
    </source>
</evidence>
<protein>
    <recommendedName>
        <fullName evidence="3">Tetratricopeptide repeat protein</fullName>
    </recommendedName>
</protein>
<dbReference type="SUPFAM" id="SSF48452">
    <property type="entry name" value="TPR-like"/>
    <property type="match status" value="1"/>
</dbReference>
<dbReference type="Gene3D" id="1.25.40.10">
    <property type="entry name" value="Tetratricopeptide repeat domain"/>
    <property type="match status" value="1"/>
</dbReference>
<accession>A0ABP0G0I6</accession>
<dbReference type="InterPro" id="IPR011990">
    <property type="entry name" value="TPR-like_helical_dom_sf"/>
</dbReference>
<sequence length="180" mass="20743">MSHQKKCVLFKREYDPIPHVQIIDAVQFVGTGNLTTGSGDLLYLDKTTKAWRRWVYFKCKYGVPDLCTNLYENKSLIERIEKACLATSEGYRNVAEDYFLRAMEECVKQFSNPRSDSALALDRLGAMCLQANEYSKAITCFEYSLHMRRLLYGKDASHENILTSLVYLGTAWAQYANNHR</sequence>
<dbReference type="EMBL" id="CAWYQH010000098">
    <property type="protein sequence ID" value="CAK8685015.1"/>
    <property type="molecule type" value="Genomic_DNA"/>
</dbReference>
<name>A0ABP0G0I6_CLALP</name>
<reference evidence="1 2" key="1">
    <citation type="submission" date="2024-02" db="EMBL/GenBank/DDBJ databases">
        <authorList>
            <person name="Daric V."/>
            <person name="Darras S."/>
        </authorList>
    </citation>
    <scope>NUCLEOTIDE SEQUENCE [LARGE SCALE GENOMIC DNA]</scope>
</reference>
<dbReference type="Proteomes" id="UP001642483">
    <property type="component" value="Unassembled WGS sequence"/>
</dbReference>
<evidence type="ECO:0000313" key="1">
    <source>
        <dbReference type="EMBL" id="CAK8685015.1"/>
    </source>
</evidence>
<evidence type="ECO:0008006" key="3">
    <source>
        <dbReference type="Google" id="ProtNLM"/>
    </source>
</evidence>
<proteinExistence type="predicted"/>
<keyword evidence="2" id="KW-1185">Reference proteome</keyword>